<evidence type="ECO:0000256" key="1">
    <source>
        <dbReference type="SAM" id="MobiDB-lite"/>
    </source>
</evidence>
<dbReference type="RefSeq" id="WP_145448693.1">
    <property type="nucleotide sequence ID" value="NZ_CP037421.1"/>
</dbReference>
<dbReference type="AlphaFoldDB" id="A0A517Q404"/>
<name>A0A517Q404_9PLAN</name>
<feature type="region of interest" description="Disordered" evidence="1">
    <location>
        <begin position="192"/>
        <end position="225"/>
    </location>
</feature>
<evidence type="ECO:0000313" key="3">
    <source>
        <dbReference type="Proteomes" id="UP000315647"/>
    </source>
</evidence>
<dbReference type="EMBL" id="CP037421">
    <property type="protein sequence ID" value="QDT26362.1"/>
    <property type="molecule type" value="Genomic_DNA"/>
</dbReference>
<organism evidence="2 3">
    <name type="scientific">Gimesia panareensis</name>
    <dbReference type="NCBI Taxonomy" id="2527978"/>
    <lineage>
        <taxon>Bacteria</taxon>
        <taxon>Pseudomonadati</taxon>
        <taxon>Planctomycetota</taxon>
        <taxon>Planctomycetia</taxon>
        <taxon>Planctomycetales</taxon>
        <taxon>Planctomycetaceae</taxon>
        <taxon>Gimesia</taxon>
    </lineage>
</organism>
<gene>
    <name evidence="2" type="ORF">Enr10x_16630</name>
</gene>
<proteinExistence type="predicted"/>
<protein>
    <submittedName>
        <fullName evidence="2">Uncharacterized protein</fullName>
    </submittedName>
</protein>
<reference evidence="2 3" key="1">
    <citation type="submission" date="2019-03" db="EMBL/GenBank/DDBJ databases">
        <title>Deep-cultivation of Planctomycetes and their phenomic and genomic characterization uncovers novel biology.</title>
        <authorList>
            <person name="Wiegand S."/>
            <person name="Jogler M."/>
            <person name="Boedeker C."/>
            <person name="Pinto D."/>
            <person name="Vollmers J."/>
            <person name="Rivas-Marin E."/>
            <person name="Kohn T."/>
            <person name="Peeters S.H."/>
            <person name="Heuer A."/>
            <person name="Rast P."/>
            <person name="Oberbeckmann S."/>
            <person name="Bunk B."/>
            <person name="Jeske O."/>
            <person name="Meyerdierks A."/>
            <person name="Storesund J.E."/>
            <person name="Kallscheuer N."/>
            <person name="Luecker S."/>
            <person name="Lage O.M."/>
            <person name="Pohl T."/>
            <person name="Merkel B.J."/>
            <person name="Hornburger P."/>
            <person name="Mueller R.-W."/>
            <person name="Bruemmer F."/>
            <person name="Labrenz M."/>
            <person name="Spormann A.M."/>
            <person name="Op den Camp H."/>
            <person name="Overmann J."/>
            <person name="Amann R."/>
            <person name="Jetten M.S.M."/>
            <person name="Mascher T."/>
            <person name="Medema M.H."/>
            <person name="Devos D.P."/>
            <person name="Kaster A.-K."/>
            <person name="Ovreas L."/>
            <person name="Rohde M."/>
            <person name="Galperin M.Y."/>
            <person name="Jogler C."/>
        </authorList>
    </citation>
    <scope>NUCLEOTIDE SEQUENCE [LARGE SCALE GENOMIC DNA]</scope>
    <source>
        <strain evidence="2 3">Enr10</strain>
    </source>
</reference>
<accession>A0A517Q404</accession>
<dbReference type="Proteomes" id="UP000315647">
    <property type="component" value="Chromosome"/>
</dbReference>
<evidence type="ECO:0000313" key="2">
    <source>
        <dbReference type="EMBL" id="QDT26362.1"/>
    </source>
</evidence>
<keyword evidence="3" id="KW-1185">Reference proteome</keyword>
<feature type="compositionally biased region" description="Basic and acidic residues" evidence="1">
    <location>
        <begin position="203"/>
        <end position="212"/>
    </location>
</feature>
<sequence>MLLTNRLSAPISHRITRFLNRLNSCALFVIPKHRHPILCDSVSTGGGDSLKIPHSAEFMLFAPPTFLLTVGTALRTGNITLRTNGPGSTYDADLGTSEYTRSIRMLNPEPNSNRLILDILGVVFSYVPLSNGDSVSAEDDSMINAGVKVHSTGASVALSAGDDLFLSAGIAREKNVMFNKYPSSSSSYLIESGETAFPSSPRRHAESGHQRPDPASIPDAGDVSGGLEEAASSCWTHRNLTAIEIWKIPPATVSSRSLIIMA</sequence>